<feature type="short sequence motif" description="'HIGH' region" evidence="13">
    <location>
        <begin position="10"/>
        <end position="20"/>
    </location>
</feature>
<dbReference type="Gene3D" id="3.40.50.620">
    <property type="entry name" value="HUPs"/>
    <property type="match status" value="1"/>
</dbReference>
<evidence type="ECO:0000256" key="6">
    <source>
        <dbReference type="ARBA" id="ARBA00022723"/>
    </source>
</evidence>
<feature type="binding site" evidence="13">
    <location>
        <position position="153"/>
    </location>
    <ligand>
        <name>Zn(2+)</name>
        <dbReference type="ChEBI" id="CHEBI:29105"/>
    </ligand>
</feature>
<dbReference type="RefSeq" id="WP_128706083.1">
    <property type="nucleotide sequence ID" value="NZ_RLII01000013.1"/>
</dbReference>
<dbReference type="Pfam" id="PF08264">
    <property type="entry name" value="Anticodon_1"/>
    <property type="match status" value="1"/>
</dbReference>
<evidence type="ECO:0000256" key="13">
    <source>
        <dbReference type="HAMAP-Rule" id="MF_00098"/>
    </source>
</evidence>
<dbReference type="PROSITE" id="PS00178">
    <property type="entry name" value="AA_TRNA_LIGASE_I"/>
    <property type="match status" value="1"/>
</dbReference>
<dbReference type="GO" id="GO:0005524">
    <property type="term" value="F:ATP binding"/>
    <property type="evidence" value="ECO:0007669"/>
    <property type="project" value="UniProtKB-UniRule"/>
</dbReference>
<name>A0A4Q0I3C0_9FIRM</name>
<feature type="binding site" evidence="13">
    <location>
        <position position="141"/>
    </location>
    <ligand>
        <name>Zn(2+)</name>
        <dbReference type="ChEBI" id="CHEBI:29105"/>
    </ligand>
</feature>
<keyword evidence="11 13" id="KW-0030">Aminoacyl-tRNA synthetase</keyword>
<evidence type="ECO:0000313" key="17">
    <source>
        <dbReference type="Proteomes" id="UP000289166"/>
    </source>
</evidence>
<dbReference type="Gene3D" id="1.10.730.10">
    <property type="entry name" value="Isoleucyl-tRNA Synthetase, Domain 1"/>
    <property type="match status" value="1"/>
</dbReference>
<dbReference type="InterPro" id="IPR023458">
    <property type="entry name" value="Met-tRNA_ligase_1"/>
</dbReference>
<evidence type="ECO:0000256" key="7">
    <source>
        <dbReference type="ARBA" id="ARBA00022741"/>
    </source>
</evidence>
<evidence type="ECO:0000313" key="16">
    <source>
        <dbReference type="EMBL" id="RXE58728.1"/>
    </source>
</evidence>
<dbReference type="InterPro" id="IPR001412">
    <property type="entry name" value="aa-tRNA-synth_I_CS"/>
</dbReference>
<comment type="function">
    <text evidence="1 13">Is required not only for elongation of protein synthesis but also for the initiation of all mRNA translation through initiator tRNA(fMet) aminoacylation.</text>
</comment>
<comment type="catalytic activity">
    <reaction evidence="12 13">
        <text>tRNA(Met) + L-methionine + ATP = L-methionyl-tRNA(Met) + AMP + diphosphate</text>
        <dbReference type="Rhea" id="RHEA:13481"/>
        <dbReference type="Rhea" id="RHEA-COMP:9667"/>
        <dbReference type="Rhea" id="RHEA-COMP:9698"/>
        <dbReference type="ChEBI" id="CHEBI:30616"/>
        <dbReference type="ChEBI" id="CHEBI:33019"/>
        <dbReference type="ChEBI" id="CHEBI:57844"/>
        <dbReference type="ChEBI" id="CHEBI:78442"/>
        <dbReference type="ChEBI" id="CHEBI:78530"/>
        <dbReference type="ChEBI" id="CHEBI:456215"/>
        <dbReference type="EC" id="6.1.1.10"/>
    </reaction>
</comment>
<sequence>MNILIGNAWPYANGSLHIGHIAALLPGDILARYFRSKGDRVFLVSGSDCHGTPVAIRARQENKTPEEISDYYHNEFVDCFNRLGFTYNLYGKTSSSEHKSFVEDFHKKLYDGGYVYEKSTLQAYCIQCKQFLPDRFVKGLCPHCGKPARGDQCEVCGSVLEPENLLQAECSICKKAPEFSSTNHLYLAVTRMKKELEEYIESHKDWRKNAYEMSKRYIQEGLRDRSLTRDLDWGIDVPKDGFGDKKIYIWAENVLGYLSDCYTLCGQQGIDFYEFWNSSRQYYVHGKDNIPFHTIILPSLLLGRTDIKLKLPDDIISSEYLTLEGRKISTSENWAIWVKDFIERYEPDSIRYFLIGNGPEKRDTDFTWREFINSHNGELLGAYGNFVNRSLVFIQKNFENKIPEARCNENILQSLTNIYPRVGELIEQGNFKEALDAIFVFVRSANKYFDDSKSWITIKSDVEKCRETLYTCVQIIANLSNLLEPFLPFSSAKIRNILKIEKAVWQCIEVPGSLEIGQVEILFERIDKKVIQEEESHLLDIKHRMIP</sequence>
<dbReference type="InterPro" id="IPR013155">
    <property type="entry name" value="M/V/L/I-tRNA-synth_anticd-bd"/>
</dbReference>
<dbReference type="GO" id="GO:0005829">
    <property type="term" value="C:cytosol"/>
    <property type="evidence" value="ECO:0007669"/>
    <property type="project" value="TreeGrafter"/>
</dbReference>
<evidence type="ECO:0000256" key="12">
    <source>
        <dbReference type="ARBA" id="ARBA00047364"/>
    </source>
</evidence>
<comment type="subcellular location">
    <subcellularLocation>
        <location evidence="2 13">Cytoplasm</location>
    </subcellularLocation>
</comment>
<protein>
    <recommendedName>
        <fullName evidence="13">Methionine--tRNA ligase</fullName>
        <ecNumber evidence="13">6.1.1.10</ecNumber>
    </recommendedName>
    <alternativeName>
        <fullName evidence="13">Methionyl-tRNA synthetase</fullName>
        <shortName evidence="13">MetRS</shortName>
    </alternativeName>
</protein>
<dbReference type="InterPro" id="IPR014758">
    <property type="entry name" value="Met-tRNA_synth"/>
</dbReference>
<dbReference type="Gene3D" id="2.20.28.20">
    <property type="entry name" value="Methionyl-tRNA synthetase, Zn-domain"/>
    <property type="match status" value="1"/>
</dbReference>
<keyword evidence="9 13" id="KW-0067">ATP-binding</keyword>
<dbReference type="AlphaFoldDB" id="A0A4Q0I3C0"/>
<evidence type="ECO:0000256" key="9">
    <source>
        <dbReference type="ARBA" id="ARBA00022840"/>
    </source>
</evidence>
<keyword evidence="10 13" id="KW-0648">Protein biosynthesis</keyword>
<evidence type="ECO:0000256" key="1">
    <source>
        <dbReference type="ARBA" id="ARBA00003314"/>
    </source>
</evidence>
<dbReference type="NCBIfam" id="TIGR00398">
    <property type="entry name" value="metG"/>
    <property type="match status" value="1"/>
</dbReference>
<keyword evidence="5 13" id="KW-0436">Ligase</keyword>
<evidence type="ECO:0000256" key="5">
    <source>
        <dbReference type="ARBA" id="ARBA00022598"/>
    </source>
</evidence>
<evidence type="ECO:0000256" key="4">
    <source>
        <dbReference type="ARBA" id="ARBA00022490"/>
    </source>
</evidence>
<dbReference type="PANTHER" id="PTHR45765">
    <property type="entry name" value="METHIONINE--TRNA LIGASE"/>
    <property type="match status" value="1"/>
</dbReference>
<dbReference type="InterPro" id="IPR033911">
    <property type="entry name" value="MetRS_core"/>
</dbReference>
<organism evidence="16 17">
    <name type="scientific">Acetivibrio mesophilus</name>
    <dbReference type="NCBI Taxonomy" id="2487273"/>
    <lineage>
        <taxon>Bacteria</taxon>
        <taxon>Bacillati</taxon>
        <taxon>Bacillota</taxon>
        <taxon>Clostridia</taxon>
        <taxon>Eubacteriales</taxon>
        <taxon>Oscillospiraceae</taxon>
        <taxon>Acetivibrio</taxon>
    </lineage>
</organism>
<dbReference type="CDD" id="cd00814">
    <property type="entry name" value="MetRS_core"/>
    <property type="match status" value="1"/>
</dbReference>
<accession>A0A4Q0I3C0</accession>
<keyword evidence="17" id="KW-1185">Reference proteome</keyword>
<evidence type="ECO:0000256" key="2">
    <source>
        <dbReference type="ARBA" id="ARBA00004496"/>
    </source>
</evidence>
<keyword evidence="4 13" id="KW-0963">Cytoplasm</keyword>
<dbReference type="SUPFAM" id="SSF52374">
    <property type="entry name" value="Nucleotidylyl transferase"/>
    <property type="match status" value="1"/>
</dbReference>
<dbReference type="OrthoDB" id="9810191at2"/>
<dbReference type="PANTHER" id="PTHR45765:SF1">
    <property type="entry name" value="METHIONINE--TRNA LIGASE, CYTOPLASMIC"/>
    <property type="match status" value="1"/>
</dbReference>
<dbReference type="PRINTS" id="PR01041">
    <property type="entry name" value="TRNASYNTHMET"/>
</dbReference>
<feature type="binding site" evidence="13">
    <location>
        <position position="144"/>
    </location>
    <ligand>
        <name>Zn(2+)</name>
        <dbReference type="ChEBI" id="CHEBI:29105"/>
    </ligand>
</feature>
<dbReference type="InterPro" id="IPR041872">
    <property type="entry name" value="Anticodon_Met"/>
</dbReference>
<comment type="similarity">
    <text evidence="3 13">Belongs to the class-I aminoacyl-tRNA synthetase family. MetG type 1 subfamily.</text>
</comment>
<dbReference type="GO" id="GO:0046872">
    <property type="term" value="F:metal ion binding"/>
    <property type="evidence" value="ECO:0007669"/>
    <property type="project" value="UniProtKB-KW"/>
</dbReference>
<dbReference type="SUPFAM" id="SSF47323">
    <property type="entry name" value="Anticodon-binding domain of a subclass of class I aminoacyl-tRNA synthetases"/>
    <property type="match status" value="1"/>
</dbReference>
<feature type="domain" description="Methionyl/Leucyl tRNA synthetase" evidence="15">
    <location>
        <begin position="3"/>
        <end position="390"/>
    </location>
</feature>
<evidence type="ECO:0000256" key="11">
    <source>
        <dbReference type="ARBA" id="ARBA00023146"/>
    </source>
</evidence>
<dbReference type="SUPFAM" id="SSF57770">
    <property type="entry name" value="Methionyl-tRNA synthetase (MetRS), Zn-domain"/>
    <property type="match status" value="1"/>
</dbReference>
<feature type="binding site" evidence="13">
    <location>
        <position position="330"/>
    </location>
    <ligand>
        <name>ATP</name>
        <dbReference type="ChEBI" id="CHEBI:30616"/>
    </ligand>
</feature>
<dbReference type="InterPro" id="IPR029038">
    <property type="entry name" value="MetRS_Zn"/>
</dbReference>
<dbReference type="GO" id="GO:0004825">
    <property type="term" value="F:methionine-tRNA ligase activity"/>
    <property type="evidence" value="ECO:0007669"/>
    <property type="project" value="UniProtKB-UniRule"/>
</dbReference>
<keyword evidence="8 13" id="KW-0862">Zinc</keyword>
<gene>
    <name evidence="13" type="primary">metG</name>
    <name evidence="16" type="ORF">EFD62_10495</name>
</gene>
<keyword evidence="6 13" id="KW-0479">Metal-binding</keyword>
<evidence type="ECO:0000259" key="14">
    <source>
        <dbReference type="Pfam" id="PF08264"/>
    </source>
</evidence>
<keyword evidence="7 13" id="KW-0547">Nucleotide-binding</keyword>
<feature type="binding site" evidence="13">
    <location>
        <position position="156"/>
    </location>
    <ligand>
        <name>Zn(2+)</name>
        <dbReference type="ChEBI" id="CHEBI:29105"/>
    </ligand>
</feature>
<dbReference type="InterPro" id="IPR015413">
    <property type="entry name" value="Methionyl/Leucyl_tRNA_Synth"/>
</dbReference>
<evidence type="ECO:0000256" key="8">
    <source>
        <dbReference type="ARBA" id="ARBA00022833"/>
    </source>
</evidence>
<reference evidence="17" key="1">
    <citation type="submission" date="2018-11" db="EMBL/GenBank/DDBJ databases">
        <title>Genome sequencing of a novel mesophilic and cellulolytic organism within the genus Hungateiclostridium.</title>
        <authorList>
            <person name="Rettenmaier R."/>
            <person name="Liebl W."/>
            <person name="Zverlov V."/>
        </authorList>
    </citation>
    <scope>NUCLEOTIDE SEQUENCE [LARGE SCALE GENOMIC DNA]</scope>
    <source>
        <strain evidence="17">N2K1</strain>
    </source>
</reference>
<dbReference type="Proteomes" id="UP000289166">
    <property type="component" value="Unassembled WGS sequence"/>
</dbReference>
<dbReference type="GO" id="GO:0006431">
    <property type="term" value="P:methionyl-tRNA aminoacylation"/>
    <property type="evidence" value="ECO:0007669"/>
    <property type="project" value="UniProtKB-UniRule"/>
</dbReference>
<dbReference type="Pfam" id="PF09334">
    <property type="entry name" value="tRNA-synt_1g"/>
    <property type="match status" value="1"/>
</dbReference>
<proteinExistence type="inferred from homology"/>
<dbReference type="InterPro" id="IPR009080">
    <property type="entry name" value="tRNAsynth_Ia_anticodon-bd"/>
</dbReference>
<feature type="domain" description="Methionyl/Valyl/Leucyl/Isoleucyl-tRNA synthetase anticodon-binding" evidence="14">
    <location>
        <begin position="410"/>
        <end position="497"/>
    </location>
</feature>
<evidence type="ECO:0000256" key="3">
    <source>
        <dbReference type="ARBA" id="ARBA00008258"/>
    </source>
</evidence>
<comment type="caution">
    <text evidence="16">The sequence shown here is derived from an EMBL/GenBank/DDBJ whole genome shotgun (WGS) entry which is preliminary data.</text>
</comment>
<dbReference type="InterPro" id="IPR014729">
    <property type="entry name" value="Rossmann-like_a/b/a_fold"/>
</dbReference>
<dbReference type="HAMAP" id="MF_00098">
    <property type="entry name" value="Met_tRNA_synth_type1"/>
    <property type="match status" value="1"/>
</dbReference>
<evidence type="ECO:0000259" key="15">
    <source>
        <dbReference type="Pfam" id="PF09334"/>
    </source>
</evidence>
<dbReference type="EMBL" id="RLII01000013">
    <property type="protein sequence ID" value="RXE58728.1"/>
    <property type="molecule type" value="Genomic_DNA"/>
</dbReference>
<evidence type="ECO:0000256" key="10">
    <source>
        <dbReference type="ARBA" id="ARBA00022917"/>
    </source>
</evidence>
<comment type="subunit">
    <text evidence="13">Monomer.</text>
</comment>
<feature type="short sequence motif" description="'KMSKS' region" evidence="13">
    <location>
        <begin position="327"/>
        <end position="331"/>
    </location>
</feature>
<dbReference type="EC" id="6.1.1.10" evidence="13"/>
<dbReference type="CDD" id="cd07957">
    <property type="entry name" value="Anticodon_Ia_Met"/>
    <property type="match status" value="1"/>
</dbReference>
<comment type="cofactor">
    <cofactor evidence="13">
        <name>Zn(2+)</name>
        <dbReference type="ChEBI" id="CHEBI:29105"/>
    </cofactor>
    <text evidence="13">Binds 1 zinc ion per subunit.</text>
</comment>